<sequence>MLTESQPCSWAVVQPTPFAAPSWSPQTSEDNISLLSISYLLVQHTLLLEEKSVSLEQGLPIKVSARDHRVLEKIAKELPNVSSTADPVFGQAMRLIDRTREWDQKTWTQQFPEISDASVGRIVDLYLQLYDVEGIEHTNGLDNLLRLRPGLTAAQGYEKARVISLERDILFKLSQKGLTLSQEEKLTPLTALSLTWWLHQEHQPTLAELSTAVYLPENKELKIQATILFNLSHYGNRYGEITRVPTADLNDWGVNQLGGPKQRVSRAARALRAIHEGINAIPAKVTSDEAYLANGFAPKNAQGRYLKSQSSELHLMIIAGCSQIGFDACSQQDFTQFLDLEYAVGSLEFSLKSTLKLHYQLQGKALDKLEGKNARQLYNLLLQEEEQMRQSGGGGYSPTVIFLSHFSQSNAVEPLTLEQTACALKRIAGSMDISHLPESAQITFNRIKQSADYIIDNKDINDNLIDIVRERFELDLKALTAYFEPNHSLYPLMSCRPYNTEQEKIERQLDYLDMRLAYRHRPAAFDEDQAIRDILTEKGVKNIDDTRQYIYRQDPQFGFSQKEYGSPVNEFKRRRDASSHFVANMSMPGNNGRPINVFDTLDAKKAGYYAQIKSHPAIRAQAIKTLIDEGRRPEGSALQDKINNLAKDYQPESENSRFWGNAWTTLENDWTCKLPVPNPMCTIARVEGPCYRNEKENMAAGMTAMVMETSLLRGMERGVVTIENAPQAVDPVLSPTLSAEIDILEEAIEPSRRTIQNPHGKPIEVQRIELKDSALPHKVREAWVRQGGGGAYWEVDIVTGQELGIVLKDGHQFVKPGKLLGGGPSQSKGLRPVKLGKKIGSGRAGEVYFDAGNPGFVLKKLVAQDEAFITEVHTKEVEFFNRYYGDGSADLVIDKNQYYIRMYRVPGDTLADITSHIFPPNAKEQFLSMMDDLGYYNIIHHDLNLRNVLYDKKTNTFYPIDFDNALDGYYSPRDANYDAQNQGVSMKVKIILQQIEKYTEN</sequence>
<dbReference type="OrthoDB" id="6479562at2"/>
<dbReference type="SUPFAM" id="SSF56112">
    <property type="entry name" value="Protein kinase-like (PK-like)"/>
    <property type="match status" value="1"/>
</dbReference>
<evidence type="ECO:0000313" key="3">
    <source>
        <dbReference type="Proteomes" id="UP000254835"/>
    </source>
</evidence>
<protein>
    <submittedName>
        <fullName evidence="2">Putative type III secreted effector protein</fullName>
        <ecNumber evidence="2">2.7.-.-</ecNumber>
    </submittedName>
</protein>
<dbReference type="Gene3D" id="3.30.200.20">
    <property type="entry name" value="Phosphorylase Kinase, domain 1"/>
    <property type="match status" value="1"/>
</dbReference>
<reference evidence="2 3" key="1">
    <citation type="submission" date="2018-06" db="EMBL/GenBank/DDBJ databases">
        <authorList>
            <consortium name="Pathogen Informatics"/>
            <person name="Doyle S."/>
        </authorList>
    </citation>
    <scope>NUCLEOTIDE SEQUENCE [LARGE SCALE GENOMIC DNA]</scope>
    <source>
        <strain evidence="2 3">NCTC11470</strain>
    </source>
</reference>
<organism evidence="2 3">
    <name type="scientific">Yersinia frederiksenii</name>
    <dbReference type="NCBI Taxonomy" id="29484"/>
    <lineage>
        <taxon>Bacteria</taxon>
        <taxon>Pseudomonadati</taxon>
        <taxon>Pseudomonadota</taxon>
        <taxon>Gammaproteobacteria</taxon>
        <taxon>Enterobacterales</taxon>
        <taxon>Yersiniaceae</taxon>
        <taxon>Yersinia</taxon>
    </lineage>
</organism>
<dbReference type="InterPro" id="IPR054466">
    <property type="entry name" value="OspG_kinase"/>
</dbReference>
<evidence type="ECO:0000259" key="1">
    <source>
        <dbReference type="Pfam" id="PF22303"/>
    </source>
</evidence>
<dbReference type="Proteomes" id="UP000254835">
    <property type="component" value="Unassembled WGS sequence"/>
</dbReference>
<dbReference type="RefSeq" id="WP_004711222.1">
    <property type="nucleotide sequence ID" value="NZ_CP023964.1"/>
</dbReference>
<dbReference type="Gene3D" id="1.10.510.10">
    <property type="entry name" value="Transferase(Phosphotransferase) domain 1"/>
    <property type="match status" value="1"/>
</dbReference>
<gene>
    <name evidence="2" type="primary">ospG</name>
    <name evidence="2" type="ORF">NCTC11470_02434</name>
</gene>
<dbReference type="EC" id="2.7.-.-" evidence="2"/>
<accession>A0A380PUZ3</accession>
<name>A0A380PUZ3_YERFR</name>
<dbReference type="GeneID" id="57905513"/>
<keyword evidence="2" id="KW-0808">Transferase</keyword>
<dbReference type="Pfam" id="PF22303">
    <property type="entry name" value="OspG_kinase"/>
    <property type="match status" value="1"/>
</dbReference>
<dbReference type="EMBL" id="UHJA01000001">
    <property type="protein sequence ID" value="SUP77368.1"/>
    <property type="molecule type" value="Genomic_DNA"/>
</dbReference>
<dbReference type="GO" id="GO:0016740">
    <property type="term" value="F:transferase activity"/>
    <property type="evidence" value="ECO:0007669"/>
    <property type="project" value="UniProtKB-KW"/>
</dbReference>
<evidence type="ECO:0000313" key="2">
    <source>
        <dbReference type="EMBL" id="SUP77368.1"/>
    </source>
</evidence>
<feature type="domain" description="Kinase OspG kinase" evidence="1">
    <location>
        <begin position="839"/>
        <end position="979"/>
    </location>
</feature>
<proteinExistence type="predicted"/>
<dbReference type="InterPro" id="IPR011009">
    <property type="entry name" value="Kinase-like_dom_sf"/>
</dbReference>
<dbReference type="AlphaFoldDB" id="A0A380PUZ3"/>